<dbReference type="RefSeq" id="WP_166055436.1">
    <property type="nucleotide sequence ID" value="NZ_JAAMPJ010000019.1"/>
</dbReference>
<name>A0A7C9RYG3_9PSEU</name>
<dbReference type="AlphaFoldDB" id="A0A7C9RYG3"/>
<dbReference type="Pfam" id="PF04434">
    <property type="entry name" value="SWIM"/>
    <property type="match status" value="1"/>
</dbReference>
<protein>
    <submittedName>
        <fullName evidence="3">SWIM zinc finger family protein</fullName>
    </submittedName>
</protein>
<keyword evidence="1" id="KW-0862">Zinc</keyword>
<dbReference type="Proteomes" id="UP000481360">
    <property type="component" value="Unassembled WGS sequence"/>
</dbReference>
<dbReference type="GO" id="GO:0008270">
    <property type="term" value="F:zinc ion binding"/>
    <property type="evidence" value="ECO:0007669"/>
    <property type="project" value="UniProtKB-KW"/>
</dbReference>
<sequence>MHSYAYVADSRLDETRRALGLQTSGGRGPHPRFFTGFLGDSQQSATALLAIAKVAGTRYFQPTTERLRDPVVTCNGDRLRFESFSGCCGVYARLDVLSGALDGEVHDRGTTNVDVNEPLRRALARVTKGDPLHLTVGPDQVEFGTLDGAVVEKKVPLPPRWLRGFAETQVLTSRFDLKAELSSVDAQRFLKTLPKGRAAVWAVPSGKSLRLSGTASANAVCLAGPNRLETLIPLLRFAKAVRLYGPPADGKPVASGWEVDLGSQRLTLVLSPEVNRGLSGEGAVLDGLAAGDADTDAELIGALLDFEPRVDVADLADRSGLAVGRVRDALAQLGTAGRVGYDLAEASYFHRELPYEGADVQAMNPRLRNAKALVEQGAVTWDGDTALVGDYRVNGETCTCQWWAEYRGGRGKCKHVLAADMVAEKIREKA</sequence>
<proteinExistence type="predicted"/>
<evidence type="ECO:0000256" key="1">
    <source>
        <dbReference type="PROSITE-ProRule" id="PRU00325"/>
    </source>
</evidence>
<evidence type="ECO:0000313" key="3">
    <source>
        <dbReference type="EMBL" id="NGY66067.1"/>
    </source>
</evidence>
<keyword evidence="1" id="KW-0479">Metal-binding</keyword>
<organism evidence="3 4">
    <name type="scientific">Lentzea alba</name>
    <dbReference type="NCBI Taxonomy" id="2714351"/>
    <lineage>
        <taxon>Bacteria</taxon>
        <taxon>Bacillati</taxon>
        <taxon>Actinomycetota</taxon>
        <taxon>Actinomycetes</taxon>
        <taxon>Pseudonocardiales</taxon>
        <taxon>Pseudonocardiaceae</taxon>
        <taxon>Lentzea</taxon>
    </lineage>
</organism>
<keyword evidence="4" id="KW-1185">Reference proteome</keyword>
<gene>
    <name evidence="3" type="ORF">G7043_44995</name>
</gene>
<evidence type="ECO:0000259" key="2">
    <source>
        <dbReference type="PROSITE" id="PS50966"/>
    </source>
</evidence>
<reference evidence="3 4" key="1">
    <citation type="submission" date="2020-03" db="EMBL/GenBank/DDBJ databases">
        <title>Isolation and identification of active actinomycetes.</title>
        <authorList>
            <person name="Sun X."/>
        </authorList>
    </citation>
    <scope>NUCLEOTIDE SEQUENCE [LARGE SCALE GENOMIC DNA]</scope>
    <source>
        <strain evidence="3 4">NEAU-D13</strain>
    </source>
</reference>
<comment type="caution">
    <text evidence="3">The sequence shown here is derived from an EMBL/GenBank/DDBJ whole genome shotgun (WGS) entry which is preliminary data.</text>
</comment>
<feature type="domain" description="SWIM-type" evidence="2">
    <location>
        <begin position="383"/>
        <end position="424"/>
    </location>
</feature>
<dbReference type="PROSITE" id="PS50966">
    <property type="entry name" value="ZF_SWIM"/>
    <property type="match status" value="1"/>
</dbReference>
<accession>A0A7C9RYG3</accession>
<dbReference type="InterPro" id="IPR007527">
    <property type="entry name" value="Znf_SWIM"/>
</dbReference>
<dbReference type="EMBL" id="JAAMPJ010000019">
    <property type="protein sequence ID" value="NGY66067.1"/>
    <property type="molecule type" value="Genomic_DNA"/>
</dbReference>
<evidence type="ECO:0000313" key="4">
    <source>
        <dbReference type="Proteomes" id="UP000481360"/>
    </source>
</evidence>
<keyword evidence="1" id="KW-0863">Zinc-finger</keyword>